<keyword evidence="5" id="KW-1185">Reference proteome</keyword>
<reference evidence="4 5" key="1">
    <citation type="submission" date="2024-01" db="EMBL/GenBank/DDBJ databases">
        <authorList>
            <person name="Allen C."/>
            <person name="Tagirdzhanova G."/>
        </authorList>
    </citation>
    <scope>NUCLEOTIDE SEQUENCE [LARGE SCALE GENOMIC DNA]</scope>
</reference>
<comment type="caution">
    <text evidence="4">The sequence shown here is derived from an EMBL/GenBank/DDBJ whole genome shotgun (WGS) entry which is preliminary data.</text>
</comment>
<feature type="domain" description="Nephrocystin 3-like N-terminal" evidence="3">
    <location>
        <begin position="322"/>
        <end position="503"/>
    </location>
</feature>
<evidence type="ECO:0000313" key="5">
    <source>
        <dbReference type="Proteomes" id="UP001642406"/>
    </source>
</evidence>
<dbReference type="Pfam" id="PF24883">
    <property type="entry name" value="NPHP3_N"/>
    <property type="match status" value="1"/>
</dbReference>
<feature type="compositionally biased region" description="Basic and acidic residues" evidence="2">
    <location>
        <begin position="48"/>
        <end position="58"/>
    </location>
</feature>
<dbReference type="Gene3D" id="1.25.40.10">
    <property type="entry name" value="Tetratricopeptide repeat domain"/>
    <property type="match status" value="1"/>
</dbReference>
<keyword evidence="1" id="KW-0677">Repeat</keyword>
<dbReference type="EMBL" id="CAWUHC010000006">
    <property type="protein sequence ID" value="CAK7211371.1"/>
    <property type="molecule type" value="Genomic_DNA"/>
</dbReference>
<evidence type="ECO:0000256" key="1">
    <source>
        <dbReference type="ARBA" id="ARBA00022737"/>
    </source>
</evidence>
<dbReference type="SUPFAM" id="SSF52540">
    <property type="entry name" value="P-loop containing nucleoside triphosphate hydrolases"/>
    <property type="match status" value="1"/>
</dbReference>
<dbReference type="PANTHER" id="PTHR10039">
    <property type="entry name" value="AMELOGENIN"/>
    <property type="match status" value="1"/>
</dbReference>
<organism evidence="4 5">
    <name type="scientific">Sporothrix bragantina</name>
    <dbReference type="NCBI Taxonomy" id="671064"/>
    <lineage>
        <taxon>Eukaryota</taxon>
        <taxon>Fungi</taxon>
        <taxon>Dikarya</taxon>
        <taxon>Ascomycota</taxon>
        <taxon>Pezizomycotina</taxon>
        <taxon>Sordariomycetes</taxon>
        <taxon>Sordariomycetidae</taxon>
        <taxon>Ophiostomatales</taxon>
        <taxon>Ophiostomataceae</taxon>
        <taxon>Sporothrix</taxon>
    </lineage>
</organism>
<dbReference type="Gene3D" id="3.40.50.300">
    <property type="entry name" value="P-loop containing nucleotide triphosphate hydrolases"/>
    <property type="match status" value="1"/>
</dbReference>
<feature type="region of interest" description="Disordered" evidence="2">
    <location>
        <begin position="48"/>
        <end position="76"/>
    </location>
</feature>
<protein>
    <recommendedName>
        <fullName evidence="3">Nephrocystin 3-like N-terminal domain-containing protein</fullName>
    </recommendedName>
</protein>
<dbReference type="PANTHER" id="PTHR10039:SF9">
    <property type="entry name" value="NACHT DOMAIN PROTEIN (AFU_ORTHOLOGUE AFUA_2G01760)"/>
    <property type="match status" value="1"/>
</dbReference>
<feature type="compositionally biased region" description="Low complexity" evidence="2">
    <location>
        <begin position="59"/>
        <end position="73"/>
    </location>
</feature>
<dbReference type="InterPro" id="IPR027417">
    <property type="entry name" value="P-loop_NTPase"/>
</dbReference>
<sequence length="2170" mass="245095">MATVPVGIQKTLPPVAFKGPKEVIVKGVEVAPRVSVSEFPVDEELSSSEEKSLVHKETTITTTESGTLTRTSTNGSLHPESRVAEVVQYVKGLFSKLGDYEVNMLQQADLESYLQNISDERLMHMPRKGSDWDRVLRTAQFFGLQIWRFGEKVGKFAPESRHAAAAALASCQMLLEIGHTQAPALLPAFMTLYELGLLVSQVTQIPGIFESTKEVKVDISRLYSQLVGLAGSISVHYRNHIFDLGPHHQLVTLNLNDLFGRQIDDIWDSKKKLYARIWSQSLGKRHFALSLGDLRHRLNPESEAFRHALYAEMAEDLERAEDTCEWVKSDLVDFLQSNEKILTVTGAPGSGKTVLADWIEERLQRPLHNTTYSVLLYTFPSDDSTDASVVAFLKGVLFQLLERSVGNVQLYEALVAAFVNEDIRIRTHGHNNNHKHVDFENALWKALQIGLNTFKKSEEPIVLLIDGMEEAAGGAAQAVIAFFKSLQDNVFTVKNVRTITFSRHDHKFGNGIRHVHISEQDLAHDIRSFLRQTFSRSALFMELPPAQREKIIDNLSRKSRGSFLWARLAGNFLLKYHGYAITPDHHGYHHHDHKADHHTSATFVKAAENISADIGDVLLAMESKLDLKGDHHLRDMLSFLLVSDAPLETDELATILAVNVHEHKVHEPANVGKLVARTVPDLVLVRDGRVRFKSSIIRSHLHKQLGKSLPAVKEAHYQLTLCLLLYTKLTVRSSLFNDPTIDEIDEATARRLFQNNSLLSFVMTHWMYHFRASSQYNSGGGNNDLTLSKDFKAVFPGSAVFSLLERHAWASTPDLVARLTLTLRIREAVFTEKHSCVLQSLIVLGHVHHCHSQVLDSSRYFHRAAILGQVVLSRFSALVVACTDFFLQITDTIVFTKRTEIVTYRVELIKFKIEVCIERFGSHHEIVIEWYKKLATLYVCIHEEDLAVAIYRIIYELIIIREGKGSVEAGKFKKFFGGLDVTLKDGEKKKHVDGYGKLLLETAEDLEVTDVLLYISIMLRVALSYEAEGRLHWAERIYISLWRKVSVLSRTVITIDVHTAKIKVALAYIAYLRSVKRIDEASNILMVLWTEYEHYSFETQELVLYLREIGVLFRFFGIIDIAGHIFGKVWCWFKEHGKHTDEEAERTIVLITEVVKEITETTTTTKTTVKTTTETTEVIVRDIFVTHYERCRKSGVDKTFFAAALALIDLLVCMGNYGEAEVTIRKSLEISWKAILTVDLKVKLVEHFSKEVIILAKRLAVCHKHQHQFEKAELIYLRIYYAALASLTFEHELFLEALSGLICFYEEYHRHEKIIEIYIELVETYRKKCGAAHRLTIQALYILAAQYEILGRKEAYTCYIEIVTVLNKGLKHCHHDAFKAAVILVSHYHIEKRWADLQLICSVLWETLVHHHHHGDHHHHYGFTEDIVVLIYEKYIYTLEFHAKVDIQVLYEITVTYREVVTRHFGHSSHILLLALLALARICERSVKHQHEAVTIYEEIITKYKTTKTTVTVETETTVKTVTKRLSTLYVTIIRTGGKGGDKPRGDGGHDHGGHVHGGISIERAILLCLEAFALYKIEFGIWHATTLAVLLDIVFLYQKLGTKEAHHKIVLILQTTVIEVLTTLTVSVQLFQAATTIAGIYITAGLVELADSLLHQLRYLLIFGEVLPAGVSVKLEFKLTHKVNSRVVFLFVAAFERHIRGAKDKKGVVSITFSELLSSMLYEVLLYEDYRAIVDSKDIKIEEILLSGARLRGFWAEELRAELLVVLDTRLFPVFKARYAEYAQVTSDAHTKLYYLALLAELNRDKADASYAVLACRAGNAKVRSLLEEGEFSKAVEVARFAFTFASKQGFYKSSHARISYGYKLAELLAGIDVRTPPGTVDSPQRLPMVTLSREITAGVFAVLAAEKIDLATLEVADVTGLVRLLGTQGDYARLENLLLHLWQSREVRRSWRPATVLSIGFALVHAYACQKDLKLDRAIDLADLLWYNLRRSRGWLDKDAVAASQLLASLYLEAGRAADAMTVYESVLRQIEAAANKSALSTNGGSNGNGVISAGHTEDAEGDRALLSLHARQHLDLLGAAHARLGRWIKPKKEYHDLYEHLRDSLGLKSQLPATFDKWAAAASNAAKDLTVLPGGYVLLKNWTISGGETLDPHVIVCYAEQPIVEKR</sequence>
<dbReference type="InterPro" id="IPR056884">
    <property type="entry name" value="NPHP3-like_N"/>
</dbReference>
<gene>
    <name evidence="4" type="ORF">SBRCBS47491_001102</name>
</gene>
<dbReference type="Proteomes" id="UP001642406">
    <property type="component" value="Unassembled WGS sequence"/>
</dbReference>
<dbReference type="InterPro" id="IPR011990">
    <property type="entry name" value="TPR-like_helical_dom_sf"/>
</dbReference>
<evidence type="ECO:0000313" key="4">
    <source>
        <dbReference type="EMBL" id="CAK7211371.1"/>
    </source>
</evidence>
<proteinExistence type="predicted"/>
<name>A0ABP0AW55_9PEZI</name>
<evidence type="ECO:0000256" key="2">
    <source>
        <dbReference type="SAM" id="MobiDB-lite"/>
    </source>
</evidence>
<accession>A0ABP0AW55</accession>
<evidence type="ECO:0000259" key="3">
    <source>
        <dbReference type="Pfam" id="PF24883"/>
    </source>
</evidence>